<dbReference type="eggNOG" id="KOG4757">
    <property type="taxonomic scope" value="Eukaryota"/>
</dbReference>
<feature type="compositionally biased region" description="Polar residues" evidence="5">
    <location>
        <begin position="401"/>
        <end position="410"/>
    </location>
</feature>
<dbReference type="GeneID" id="7204464"/>
<dbReference type="GO" id="GO:0010521">
    <property type="term" value="F:telomerase inhibitor activity"/>
    <property type="evidence" value="ECO:0007669"/>
    <property type="project" value="TreeGrafter"/>
</dbReference>
<evidence type="ECO:0000256" key="4">
    <source>
        <dbReference type="ARBA" id="ARBA00023125"/>
    </source>
</evidence>
<keyword evidence="4" id="KW-0238">DNA-binding</keyword>
<evidence type="ECO:0000256" key="5">
    <source>
        <dbReference type="SAM" id="MobiDB-lite"/>
    </source>
</evidence>
<dbReference type="GO" id="GO:0032210">
    <property type="term" value="P:regulation of telomere maintenance via telomerase"/>
    <property type="evidence" value="ECO:0007669"/>
    <property type="project" value="TreeGrafter"/>
</dbReference>
<organism evidence="7 8">
    <name type="scientific">Phaeodactylum tricornutum (strain CCAP 1055/1)</name>
    <dbReference type="NCBI Taxonomy" id="556484"/>
    <lineage>
        <taxon>Eukaryota</taxon>
        <taxon>Sar</taxon>
        <taxon>Stramenopiles</taxon>
        <taxon>Ochrophyta</taxon>
        <taxon>Bacillariophyta</taxon>
        <taxon>Bacillariophyceae</taxon>
        <taxon>Bacillariophycidae</taxon>
        <taxon>Naviculales</taxon>
        <taxon>Phaeodactylaceae</taxon>
        <taxon>Phaeodactylum</taxon>
    </lineage>
</organism>
<name>B5Y498_PHATC</name>
<evidence type="ECO:0000256" key="1">
    <source>
        <dbReference type="ARBA" id="ARBA00004574"/>
    </source>
</evidence>
<dbReference type="Pfam" id="PF02765">
    <property type="entry name" value="POT1"/>
    <property type="match status" value="1"/>
</dbReference>
<gene>
    <name evidence="7" type="ORF">PHATR_46939</name>
</gene>
<dbReference type="PANTHER" id="PTHR14513:SF0">
    <property type="entry name" value="PROTECTION OF TELOMERES PROTEIN 1"/>
    <property type="match status" value="1"/>
</dbReference>
<dbReference type="HOGENOM" id="CLU_291603_0_0_1"/>
<reference evidence="8" key="2">
    <citation type="submission" date="2008-08" db="EMBL/GenBank/DDBJ databases">
        <authorList>
            <consortium name="Diatom Consortium"/>
            <person name="Grigoriev I."/>
            <person name="Grimwood J."/>
            <person name="Kuo A."/>
            <person name="Otillar R.P."/>
            <person name="Salamov A."/>
            <person name="Detter J.C."/>
            <person name="Lindquist E."/>
            <person name="Shapiro H."/>
            <person name="Lucas S."/>
            <person name="Glavina del Rio T."/>
            <person name="Pitluck S."/>
            <person name="Rokhsar D."/>
            <person name="Bowler C."/>
        </authorList>
    </citation>
    <scope>GENOME REANNOTATION</scope>
    <source>
        <strain evidence="8">CCAP 1055/1</strain>
    </source>
</reference>
<keyword evidence="8" id="KW-1185">Reference proteome</keyword>
<feature type="region of interest" description="Disordered" evidence="5">
    <location>
        <begin position="393"/>
        <end position="484"/>
    </location>
</feature>
<dbReference type="RefSeq" id="XP_002185800.1">
    <property type="nucleotide sequence ID" value="XM_002185764.1"/>
</dbReference>
<dbReference type="SMART" id="SM00976">
    <property type="entry name" value="Telo_bind"/>
    <property type="match status" value="1"/>
</dbReference>
<comment type="subcellular location">
    <subcellularLocation>
        <location evidence="1">Chromosome</location>
        <location evidence="1">Telomere</location>
    </subcellularLocation>
</comment>
<reference evidence="7 8" key="1">
    <citation type="journal article" date="2008" name="Nature">
        <title>The Phaeodactylum genome reveals the evolutionary history of diatom genomes.</title>
        <authorList>
            <person name="Bowler C."/>
            <person name="Allen A.E."/>
            <person name="Badger J.H."/>
            <person name="Grimwood J."/>
            <person name="Jabbari K."/>
            <person name="Kuo A."/>
            <person name="Maheswari U."/>
            <person name="Martens C."/>
            <person name="Maumus F."/>
            <person name="Otillar R.P."/>
            <person name="Rayko E."/>
            <person name="Salamov A."/>
            <person name="Vandepoele K."/>
            <person name="Beszteri B."/>
            <person name="Gruber A."/>
            <person name="Heijde M."/>
            <person name="Katinka M."/>
            <person name="Mock T."/>
            <person name="Valentin K."/>
            <person name="Verret F."/>
            <person name="Berges J.A."/>
            <person name="Brownlee C."/>
            <person name="Cadoret J.P."/>
            <person name="Chiovitti A."/>
            <person name="Choi C.J."/>
            <person name="Coesel S."/>
            <person name="De Martino A."/>
            <person name="Detter J.C."/>
            <person name="Durkin C."/>
            <person name="Falciatore A."/>
            <person name="Fournet J."/>
            <person name="Haruta M."/>
            <person name="Huysman M.J."/>
            <person name="Jenkins B.D."/>
            <person name="Jiroutova K."/>
            <person name="Jorgensen R.E."/>
            <person name="Joubert Y."/>
            <person name="Kaplan A."/>
            <person name="Kroger N."/>
            <person name="Kroth P.G."/>
            <person name="La Roche J."/>
            <person name="Lindquist E."/>
            <person name="Lommer M."/>
            <person name="Martin-Jezequel V."/>
            <person name="Lopez P.J."/>
            <person name="Lucas S."/>
            <person name="Mangogna M."/>
            <person name="McGinnis K."/>
            <person name="Medlin L.K."/>
            <person name="Montsant A."/>
            <person name="Oudot-Le Secq M.P."/>
            <person name="Napoli C."/>
            <person name="Obornik M."/>
            <person name="Parker M.S."/>
            <person name="Petit J.L."/>
            <person name="Porcel B.M."/>
            <person name="Poulsen N."/>
            <person name="Robison M."/>
            <person name="Rychlewski L."/>
            <person name="Rynearson T.A."/>
            <person name="Schmutz J."/>
            <person name="Shapiro H."/>
            <person name="Siaut M."/>
            <person name="Stanley M."/>
            <person name="Sussman M.R."/>
            <person name="Taylor A.R."/>
            <person name="Vardi A."/>
            <person name="von Dassow P."/>
            <person name="Vyverman W."/>
            <person name="Willis A."/>
            <person name="Wyrwicz L.S."/>
            <person name="Rokhsar D.S."/>
            <person name="Weissenbach J."/>
            <person name="Armbrust E.V."/>
            <person name="Green B.R."/>
            <person name="Van de Peer Y."/>
            <person name="Grigoriev I.V."/>
        </authorList>
    </citation>
    <scope>NUCLEOTIDE SEQUENCE [LARGE SCALE GENOMIC DNA]</scope>
    <source>
        <strain evidence="7 8">CCAP 1055/1</strain>
    </source>
</reference>
<feature type="compositionally biased region" description="Polar residues" evidence="5">
    <location>
        <begin position="417"/>
        <end position="451"/>
    </location>
</feature>
<keyword evidence="2" id="KW-0158">Chromosome</keyword>
<dbReference type="KEGG" id="pti:PHATR_46939"/>
<evidence type="ECO:0000259" key="6">
    <source>
        <dbReference type="SMART" id="SM00976"/>
    </source>
</evidence>
<dbReference type="InterPro" id="IPR012340">
    <property type="entry name" value="NA-bd_OB-fold"/>
</dbReference>
<dbReference type="GO" id="GO:0098505">
    <property type="term" value="F:G-rich strand telomeric DNA binding"/>
    <property type="evidence" value="ECO:0007669"/>
    <property type="project" value="TreeGrafter"/>
</dbReference>
<dbReference type="Proteomes" id="UP000000759">
    <property type="component" value="Chromosome 11"/>
</dbReference>
<proteinExistence type="predicted"/>
<dbReference type="InterPro" id="IPR011564">
    <property type="entry name" value="Telomer_end-bd_POT1/Cdc13"/>
</dbReference>
<keyword evidence="3" id="KW-0779">Telomere</keyword>
<dbReference type="GO" id="GO:0016233">
    <property type="term" value="P:telomere capping"/>
    <property type="evidence" value="ECO:0007669"/>
    <property type="project" value="TreeGrafter"/>
</dbReference>
<dbReference type="InParanoid" id="B5Y498"/>
<evidence type="ECO:0000313" key="8">
    <source>
        <dbReference type="Proteomes" id="UP000000759"/>
    </source>
</evidence>
<dbReference type="GO" id="GO:0000783">
    <property type="term" value="C:nuclear telomere cap complex"/>
    <property type="evidence" value="ECO:0007669"/>
    <property type="project" value="TreeGrafter"/>
</dbReference>
<dbReference type="SUPFAM" id="SSF50249">
    <property type="entry name" value="Nucleic acid-binding proteins"/>
    <property type="match status" value="1"/>
</dbReference>
<evidence type="ECO:0000313" key="7">
    <source>
        <dbReference type="EMBL" id="ACI65270.1"/>
    </source>
</evidence>
<dbReference type="Gene3D" id="2.40.50.140">
    <property type="entry name" value="Nucleic acid-binding proteins"/>
    <property type="match status" value="1"/>
</dbReference>
<accession>B5Y498</accession>
<dbReference type="AlphaFoldDB" id="B5Y498"/>
<feature type="domain" description="Telomeric single stranded DNA binding POT1/Cdc13" evidence="6">
    <location>
        <begin position="508"/>
        <end position="662"/>
    </location>
</feature>
<dbReference type="EMBL" id="CP001141">
    <property type="protein sequence ID" value="ACI65270.1"/>
    <property type="molecule type" value="Genomic_DNA"/>
</dbReference>
<dbReference type="PaxDb" id="2850-Phatr46939"/>
<evidence type="ECO:0000256" key="3">
    <source>
        <dbReference type="ARBA" id="ARBA00022895"/>
    </source>
</evidence>
<dbReference type="InterPro" id="IPR028389">
    <property type="entry name" value="POT1"/>
</dbReference>
<evidence type="ECO:0000256" key="2">
    <source>
        <dbReference type="ARBA" id="ARBA00022454"/>
    </source>
</evidence>
<dbReference type="PANTHER" id="PTHR14513">
    <property type="entry name" value="PROTECTION OF TELOMERES 1"/>
    <property type="match status" value="1"/>
</dbReference>
<dbReference type="STRING" id="556484.B5Y498"/>
<sequence>MSDFGNFFRDYTAPGQNPTAYENCDDPAPDGSHSRFKSAYTHWKETRNSYIEEFMLHRLMDGDGLDGNDEEICEPKLVEASQQTNAEDEEEDQLETQDADLLIAPTQDVVRKKQIVPMPQPHFPNIADTTQDILYFRDLDLWTRTASFDLLHVTKVWRTRETRRFAVKYQPSSKSSTITFGSSATCSLPRIVLEACVEDGPLSTCYSRVWSAEVTQLNGPPLGGLRDRATHVFGESQVECRRMRIFCYNGWAQAMESIVARKTIATAKDDLWVQILNVPARCVFPLPPSDWYDAHDASPYCLCIGDASTMRIQPGEGEDDDNAVSARFDDDLLRMAVGWLDRNGQTQAFRVSVNAHGNIIEQRDDVTNELQHAYLRWQELLVVLEVPPVPADKREGAAIPTNKTHSQGPSDQDDSEVGTTINGSHPPQRSFLSTTGDANLSSSQGIRTTGKNPAVCQAAARREASATPKKHTTADAQPVPPLPRKKTKETIEYHQLNNLRNVYESHRTLAIQPGGSLGPCLVNVYGVVLGFGSPAQTKTGDWMVGIALVDETLPLAEPDPATKLVEFVHTVNLNIFAKHREDLPDLRCAGDVLRAHRVKLQEWNDEMQLLGLRASSYVTFRSNSVNIPGDESDYVIIPTAKNVFTNTAEDKCVFVKHWKWARNRLYSYATMKESQSFKLCDMGRQGYNQMDLYMDGNTRGDLTVIVTAVIPYPPEVASSSTPKGFLRVWDGTGLPESDPLPVSSQAAKDAVSNGDPPVEVVTKLAKLTEKLRHVRQNSDLETPKATAGRVANVVIWEKSHWKLVDNAVGVGSCIRLRNVLEERMPNDGLRCLMVQSKSYLTPLPDMTYEVIRLIEEHSDRLLRNEPLNSKSSILPLEPSKNDDDTEFRESTMEPHIEVAVNPMRSSRSPPPAALENNVTDLASLLKSPIATTVSCAVAIVGTFPSIETISTAGVQLVVSEGVDGRKLYRLGVRLGDQSTQLSAIVSEKSEVGDALLGMSPQIVLLHHSHALRNLQSVLNDTSLWHAQLRTVAFEGAKYFLLEALSKL</sequence>
<protein>
    <recommendedName>
        <fullName evidence="6">Telomeric single stranded DNA binding POT1/Cdc13 domain-containing protein</fullName>
    </recommendedName>
</protein>
<dbReference type="OMA" id="DEEICEP"/>
<dbReference type="OrthoDB" id="2186770at2759"/>